<sequence>MEKDKEMKKSEKTAPISTDKRNDHDISKKEEAKMPPEIEENESTPQVQLGNKKVDDMRFMISSTNWY</sequence>
<dbReference type="AlphaFoldDB" id="A0AAV7B497"/>
<gene>
    <name evidence="2" type="ORF">GDO81_013075</name>
</gene>
<keyword evidence="3" id="KW-1185">Reference proteome</keyword>
<evidence type="ECO:0000313" key="3">
    <source>
        <dbReference type="Proteomes" id="UP000824782"/>
    </source>
</evidence>
<protein>
    <submittedName>
        <fullName evidence="2">Uncharacterized protein</fullName>
    </submittedName>
</protein>
<comment type="caution">
    <text evidence="2">The sequence shown here is derived from an EMBL/GenBank/DDBJ whole genome shotgun (WGS) entry which is preliminary data.</text>
</comment>
<dbReference type="Proteomes" id="UP000824782">
    <property type="component" value="Unassembled WGS sequence"/>
</dbReference>
<reference evidence="2" key="1">
    <citation type="thesis" date="2020" institute="ProQuest LLC" country="789 East Eisenhower Parkway, Ann Arbor, MI, USA">
        <title>Comparative Genomics and Chromosome Evolution.</title>
        <authorList>
            <person name="Mudd A.B."/>
        </authorList>
    </citation>
    <scope>NUCLEOTIDE SEQUENCE</scope>
    <source>
        <strain evidence="2">237g6f4</strain>
        <tissue evidence="2">Blood</tissue>
    </source>
</reference>
<feature type="compositionally biased region" description="Basic and acidic residues" evidence="1">
    <location>
        <begin position="1"/>
        <end position="36"/>
    </location>
</feature>
<organism evidence="2 3">
    <name type="scientific">Engystomops pustulosus</name>
    <name type="common">Tungara frog</name>
    <name type="synonym">Physalaemus pustulosus</name>
    <dbReference type="NCBI Taxonomy" id="76066"/>
    <lineage>
        <taxon>Eukaryota</taxon>
        <taxon>Metazoa</taxon>
        <taxon>Chordata</taxon>
        <taxon>Craniata</taxon>
        <taxon>Vertebrata</taxon>
        <taxon>Euteleostomi</taxon>
        <taxon>Amphibia</taxon>
        <taxon>Batrachia</taxon>
        <taxon>Anura</taxon>
        <taxon>Neobatrachia</taxon>
        <taxon>Hyloidea</taxon>
        <taxon>Leptodactylidae</taxon>
        <taxon>Leiuperinae</taxon>
        <taxon>Engystomops</taxon>
    </lineage>
</organism>
<evidence type="ECO:0000256" key="1">
    <source>
        <dbReference type="SAM" id="MobiDB-lite"/>
    </source>
</evidence>
<name>A0AAV7B497_ENGPU</name>
<accession>A0AAV7B497</accession>
<proteinExistence type="predicted"/>
<evidence type="ECO:0000313" key="2">
    <source>
        <dbReference type="EMBL" id="KAG8566053.1"/>
    </source>
</evidence>
<dbReference type="EMBL" id="WNYA01000006">
    <property type="protein sequence ID" value="KAG8566053.1"/>
    <property type="molecule type" value="Genomic_DNA"/>
</dbReference>
<feature type="region of interest" description="Disordered" evidence="1">
    <location>
        <begin position="1"/>
        <end position="51"/>
    </location>
</feature>